<evidence type="ECO:0000256" key="6">
    <source>
        <dbReference type="SAM" id="MobiDB-lite"/>
    </source>
</evidence>
<dbReference type="GO" id="GO:0003700">
    <property type="term" value="F:DNA-binding transcription factor activity"/>
    <property type="evidence" value="ECO:0007669"/>
    <property type="project" value="InterPro"/>
</dbReference>
<dbReference type="SMART" id="SM01019">
    <property type="entry name" value="B3"/>
    <property type="match status" value="1"/>
</dbReference>
<evidence type="ECO:0000313" key="9">
    <source>
        <dbReference type="Proteomes" id="UP001229421"/>
    </source>
</evidence>
<comment type="subcellular location">
    <subcellularLocation>
        <location evidence="1">Nucleus</location>
    </subcellularLocation>
</comment>
<keyword evidence="2" id="KW-0805">Transcription regulation</keyword>
<dbReference type="CDD" id="cd10017">
    <property type="entry name" value="B3_DNA"/>
    <property type="match status" value="1"/>
</dbReference>
<dbReference type="InterPro" id="IPR044800">
    <property type="entry name" value="LEC2-like"/>
</dbReference>
<dbReference type="InterPro" id="IPR003340">
    <property type="entry name" value="B3_DNA-bd"/>
</dbReference>
<protein>
    <recommendedName>
        <fullName evidence="7">TF-B3 domain-containing protein</fullName>
    </recommendedName>
</protein>
<dbReference type="Proteomes" id="UP001229421">
    <property type="component" value="Unassembled WGS sequence"/>
</dbReference>
<sequence length="277" mass="31133">MRLPMKKKCGTAGSRRRGRPKVKKDGGLMKRKRNTFYRDFEFVPPPLPACITNQESLVFVFCKRLQKSDVSSLCRIVLPKRLAESHLPKLSDNENIMLPVIDMDDAGAWSFKFRYWPNNLSRMYVFEGTGPFTSKYRLQTGDYMLIYRDTSNWNYMIRGVKASEVEACANKEEAAIEGDNADNVVSNDADNVVSNDADNVVSNDADLGATDLSDDSANIPNTETVVGGTSSTSKDYSYFSDILNSFCSWDEIKDYYYTPTQTDVPSDNASSEDLSQV</sequence>
<comment type="caution">
    <text evidence="8">The sequence shown here is derived from an EMBL/GenBank/DDBJ whole genome shotgun (WGS) entry which is preliminary data.</text>
</comment>
<name>A0AAD8JSJ5_TARER</name>
<dbReference type="Gene3D" id="2.40.330.10">
    <property type="entry name" value="DNA-binding pseudobarrel domain"/>
    <property type="match status" value="1"/>
</dbReference>
<evidence type="ECO:0000259" key="7">
    <source>
        <dbReference type="PROSITE" id="PS50863"/>
    </source>
</evidence>
<evidence type="ECO:0000256" key="3">
    <source>
        <dbReference type="ARBA" id="ARBA00023125"/>
    </source>
</evidence>
<feature type="region of interest" description="Disordered" evidence="6">
    <location>
        <begin position="1"/>
        <end position="25"/>
    </location>
</feature>
<dbReference type="Pfam" id="PF02362">
    <property type="entry name" value="B3"/>
    <property type="match status" value="1"/>
</dbReference>
<dbReference type="EMBL" id="JAUHHV010000010">
    <property type="protein sequence ID" value="KAK1410015.1"/>
    <property type="molecule type" value="Genomic_DNA"/>
</dbReference>
<organism evidence="8 9">
    <name type="scientific">Tagetes erecta</name>
    <name type="common">African marigold</name>
    <dbReference type="NCBI Taxonomy" id="13708"/>
    <lineage>
        <taxon>Eukaryota</taxon>
        <taxon>Viridiplantae</taxon>
        <taxon>Streptophyta</taxon>
        <taxon>Embryophyta</taxon>
        <taxon>Tracheophyta</taxon>
        <taxon>Spermatophyta</taxon>
        <taxon>Magnoliopsida</taxon>
        <taxon>eudicotyledons</taxon>
        <taxon>Gunneridae</taxon>
        <taxon>Pentapetalae</taxon>
        <taxon>asterids</taxon>
        <taxon>campanulids</taxon>
        <taxon>Asterales</taxon>
        <taxon>Asteraceae</taxon>
        <taxon>Asteroideae</taxon>
        <taxon>Heliantheae alliance</taxon>
        <taxon>Tageteae</taxon>
        <taxon>Tagetes</taxon>
    </lineage>
</organism>
<gene>
    <name evidence="8" type="ORF">QVD17_36547</name>
</gene>
<evidence type="ECO:0000256" key="2">
    <source>
        <dbReference type="ARBA" id="ARBA00023015"/>
    </source>
</evidence>
<keyword evidence="4" id="KW-0804">Transcription</keyword>
<feature type="domain" description="TF-B3" evidence="7">
    <location>
        <begin position="61"/>
        <end position="163"/>
    </location>
</feature>
<keyword evidence="9" id="KW-1185">Reference proteome</keyword>
<dbReference type="PANTHER" id="PTHR31140:SF73">
    <property type="entry name" value="B3 DOMAIN-CONTAINING TRANSCRIPTION FACTOR FUS3"/>
    <property type="match status" value="1"/>
</dbReference>
<feature type="compositionally biased region" description="Basic residues" evidence="6">
    <location>
        <begin position="1"/>
        <end position="22"/>
    </location>
</feature>
<proteinExistence type="predicted"/>
<evidence type="ECO:0000256" key="5">
    <source>
        <dbReference type="ARBA" id="ARBA00023242"/>
    </source>
</evidence>
<dbReference type="InterPro" id="IPR015300">
    <property type="entry name" value="DNA-bd_pseudobarrel_sf"/>
</dbReference>
<keyword evidence="3" id="KW-0238">DNA-binding</keyword>
<dbReference type="PANTHER" id="PTHR31140">
    <property type="entry name" value="B3 DOMAIN-CONTAINING TRANSCRIPTION FACTOR ABI3"/>
    <property type="match status" value="1"/>
</dbReference>
<evidence type="ECO:0000313" key="8">
    <source>
        <dbReference type="EMBL" id="KAK1410015.1"/>
    </source>
</evidence>
<accession>A0AAD8JSJ5</accession>
<evidence type="ECO:0000256" key="4">
    <source>
        <dbReference type="ARBA" id="ARBA00023163"/>
    </source>
</evidence>
<dbReference type="GO" id="GO:0005634">
    <property type="term" value="C:nucleus"/>
    <property type="evidence" value="ECO:0007669"/>
    <property type="project" value="UniProtKB-SubCell"/>
</dbReference>
<reference evidence="8" key="1">
    <citation type="journal article" date="2023" name="bioRxiv">
        <title>Improved chromosome-level genome assembly for marigold (Tagetes erecta).</title>
        <authorList>
            <person name="Jiang F."/>
            <person name="Yuan L."/>
            <person name="Wang S."/>
            <person name="Wang H."/>
            <person name="Xu D."/>
            <person name="Wang A."/>
            <person name="Fan W."/>
        </authorList>
    </citation>
    <scope>NUCLEOTIDE SEQUENCE</scope>
    <source>
        <strain evidence="8">WSJ</strain>
        <tissue evidence="8">Leaf</tissue>
    </source>
</reference>
<dbReference type="GO" id="GO:0003677">
    <property type="term" value="F:DNA binding"/>
    <property type="evidence" value="ECO:0007669"/>
    <property type="project" value="UniProtKB-KW"/>
</dbReference>
<dbReference type="AlphaFoldDB" id="A0AAD8JSJ5"/>
<evidence type="ECO:0000256" key="1">
    <source>
        <dbReference type="ARBA" id="ARBA00004123"/>
    </source>
</evidence>
<dbReference type="PROSITE" id="PS50863">
    <property type="entry name" value="B3"/>
    <property type="match status" value="1"/>
</dbReference>
<dbReference type="SUPFAM" id="SSF101936">
    <property type="entry name" value="DNA-binding pseudobarrel domain"/>
    <property type="match status" value="1"/>
</dbReference>
<keyword evidence="5" id="KW-0539">Nucleus</keyword>